<evidence type="ECO:0000313" key="2">
    <source>
        <dbReference type="EMBL" id="MFF3228851.1"/>
    </source>
</evidence>
<gene>
    <name evidence="2" type="ORF">ACFYV7_39080</name>
</gene>
<accession>A0ABW6R5R2</accession>
<feature type="transmembrane region" description="Helical" evidence="1">
    <location>
        <begin position="37"/>
        <end position="58"/>
    </location>
</feature>
<keyword evidence="1" id="KW-0472">Membrane</keyword>
<dbReference type="EMBL" id="JBIAPI010000016">
    <property type="protein sequence ID" value="MFF3228851.1"/>
    <property type="molecule type" value="Genomic_DNA"/>
</dbReference>
<evidence type="ECO:0000313" key="3">
    <source>
        <dbReference type="Proteomes" id="UP001601948"/>
    </source>
</evidence>
<organism evidence="2 3">
    <name type="scientific">Nocardia suismassiliense</name>
    <dbReference type="NCBI Taxonomy" id="2077092"/>
    <lineage>
        <taxon>Bacteria</taxon>
        <taxon>Bacillati</taxon>
        <taxon>Actinomycetota</taxon>
        <taxon>Actinomycetes</taxon>
        <taxon>Mycobacteriales</taxon>
        <taxon>Nocardiaceae</taxon>
        <taxon>Nocardia</taxon>
    </lineage>
</organism>
<protein>
    <submittedName>
        <fullName evidence="2">Uncharacterized protein</fullName>
    </submittedName>
</protein>
<name>A0ABW6R5R2_9NOCA</name>
<keyword evidence="1" id="KW-1133">Transmembrane helix</keyword>
<keyword evidence="1" id="KW-0812">Transmembrane</keyword>
<proteinExistence type="predicted"/>
<sequence>MAPARPPQFTPDTAAWRLAFYLTTTAFDGGREKFVRLLILLIISTAAVSVLVLLLGPYPTAGLGIGTLASRTYARRAQR</sequence>
<evidence type="ECO:0000256" key="1">
    <source>
        <dbReference type="SAM" id="Phobius"/>
    </source>
</evidence>
<dbReference type="Proteomes" id="UP001601948">
    <property type="component" value="Unassembled WGS sequence"/>
</dbReference>
<keyword evidence="3" id="KW-1185">Reference proteome</keyword>
<dbReference type="RefSeq" id="WP_387725977.1">
    <property type="nucleotide sequence ID" value="NZ_JBIAPI010000016.1"/>
</dbReference>
<reference evidence="2 3" key="1">
    <citation type="submission" date="2024-10" db="EMBL/GenBank/DDBJ databases">
        <title>The Natural Products Discovery Center: Release of the First 8490 Sequenced Strains for Exploring Actinobacteria Biosynthetic Diversity.</title>
        <authorList>
            <person name="Kalkreuter E."/>
            <person name="Kautsar S.A."/>
            <person name="Yang D."/>
            <person name="Bader C.D."/>
            <person name="Teijaro C.N."/>
            <person name="Fluegel L."/>
            <person name="Davis C.M."/>
            <person name="Simpson J.R."/>
            <person name="Lauterbach L."/>
            <person name="Steele A.D."/>
            <person name="Gui C."/>
            <person name="Meng S."/>
            <person name="Li G."/>
            <person name="Viehrig K."/>
            <person name="Ye F."/>
            <person name="Su P."/>
            <person name="Kiefer A.F."/>
            <person name="Nichols A."/>
            <person name="Cepeda A.J."/>
            <person name="Yan W."/>
            <person name="Fan B."/>
            <person name="Jiang Y."/>
            <person name="Adhikari A."/>
            <person name="Zheng C.-J."/>
            <person name="Schuster L."/>
            <person name="Cowan T.M."/>
            <person name="Smanski M.J."/>
            <person name="Chevrette M.G."/>
            <person name="De Carvalho L.P.S."/>
            <person name="Shen B."/>
        </authorList>
    </citation>
    <scope>NUCLEOTIDE SEQUENCE [LARGE SCALE GENOMIC DNA]</scope>
    <source>
        <strain evidence="2 3">NPDC003040</strain>
    </source>
</reference>
<comment type="caution">
    <text evidence="2">The sequence shown here is derived from an EMBL/GenBank/DDBJ whole genome shotgun (WGS) entry which is preliminary data.</text>
</comment>